<dbReference type="InterPro" id="IPR023561">
    <property type="entry name" value="Carbonic_anhydrase_a-class"/>
</dbReference>
<evidence type="ECO:0000256" key="1">
    <source>
        <dbReference type="ARBA" id="ARBA00001947"/>
    </source>
</evidence>
<dbReference type="SUPFAM" id="SSF51069">
    <property type="entry name" value="Carbonic anhydrase"/>
    <property type="match status" value="1"/>
</dbReference>
<evidence type="ECO:0000256" key="6">
    <source>
        <dbReference type="RuleBase" id="RU367011"/>
    </source>
</evidence>
<dbReference type="EC" id="4.2.1.1" evidence="2 6"/>
<sequence length="268" mass="29717">MAAWVAFYLGFALGLGNIFASSVEADTVQFGYSGSLGPDHWGSLSPLFETCSTGKSQSPVNIVKDEADRNKNSKPLTRYYQATQATLVNNGFNVAVNYESDAGWLIVEGKNYSLVQMHWHTPSEHTIDGERYALEAHLVHKSTEADITVVSILFQYGDADPVLTRLQESLKRLAEESAQDVQAPISLGVIDTSPLRRKTRKYYRYVGSGTTPPCSENVIWTVLGKVRTISKEQVAALHAPLKGDFQHNSRPTQPLNGRKIELYNKLKN</sequence>
<dbReference type="CDD" id="cd03124">
    <property type="entry name" value="alpha_CA_prokaryotic_like"/>
    <property type="match status" value="1"/>
</dbReference>
<evidence type="ECO:0000256" key="4">
    <source>
        <dbReference type="ARBA" id="ARBA00022833"/>
    </source>
</evidence>
<comment type="function">
    <text evidence="6">Reversible hydration of carbon dioxide.</text>
</comment>
<feature type="chain" id="PRO_5042666689" description="Carbonic anhydrase" evidence="6">
    <location>
        <begin position="26"/>
        <end position="268"/>
    </location>
</feature>
<dbReference type="InterPro" id="IPR001148">
    <property type="entry name" value="CA_dom"/>
</dbReference>
<keyword evidence="9" id="KW-1185">Reference proteome</keyword>
<dbReference type="GO" id="GO:0008270">
    <property type="term" value="F:zinc ion binding"/>
    <property type="evidence" value="ECO:0007669"/>
    <property type="project" value="UniProtKB-UniRule"/>
</dbReference>
<gene>
    <name evidence="8" type="ORF">RJ641_027964</name>
</gene>
<dbReference type="InterPro" id="IPR036398">
    <property type="entry name" value="CA_dom_sf"/>
</dbReference>
<dbReference type="Proteomes" id="UP001370490">
    <property type="component" value="Unassembled WGS sequence"/>
</dbReference>
<proteinExistence type="inferred from homology"/>
<dbReference type="PROSITE" id="PS51144">
    <property type="entry name" value="ALPHA_CA_2"/>
    <property type="match status" value="1"/>
</dbReference>
<protein>
    <recommendedName>
        <fullName evidence="2 6">Carbonic anhydrase</fullName>
        <ecNumber evidence="2 6">4.2.1.1</ecNumber>
    </recommendedName>
</protein>
<feature type="signal peptide" evidence="6">
    <location>
        <begin position="1"/>
        <end position="25"/>
    </location>
</feature>
<dbReference type="InterPro" id="IPR018338">
    <property type="entry name" value="Carbonic_anhydrase_a-class_CS"/>
</dbReference>
<evidence type="ECO:0000256" key="3">
    <source>
        <dbReference type="ARBA" id="ARBA00022723"/>
    </source>
</evidence>
<evidence type="ECO:0000313" key="8">
    <source>
        <dbReference type="EMBL" id="KAK6942587.1"/>
    </source>
</evidence>
<evidence type="ECO:0000256" key="2">
    <source>
        <dbReference type="ARBA" id="ARBA00012925"/>
    </source>
</evidence>
<dbReference type="PANTHER" id="PTHR18952">
    <property type="entry name" value="CARBONIC ANHYDRASE"/>
    <property type="match status" value="1"/>
</dbReference>
<keyword evidence="3 6" id="KW-0479">Metal-binding</keyword>
<keyword evidence="5 6" id="KW-0456">Lyase</keyword>
<comment type="caution">
    <text evidence="8">The sequence shown here is derived from an EMBL/GenBank/DDBJ whole genome shotgun (WGS) entry which is preliminary data.</text>
</comment>
<organism evidence="8 9">
    <name type="scientific">Dillenia turbinata</name>
    <dbReference type="NCBI Taxonomy" id="194707"/>
    <lineage>
        <taxon>Eukaryota</taxon>
        <taxon>Viridiplantae</taxon>
        <taxon>Streptophyta</taxon>
        <taxon>Embryophyta</taxon>
        <taxon>Tracheophyta</taxon>
        <taxon>Spermatophyta</taxon>
        <taxon>Magnoliopsida</taxon>
        <taxon>eudicotyledons</taxon>
        <taxon>Gunneridae</taxon>
        <taxon>Pentapetalae</taxon>
        <taxon>Dilleniales</taxon>
        <taxon>Dilleniaceae</taxon>
        <taxon>Dillenia</taxon>
    </lineage>
</organism>
<name>A0AAN8ZM62_9MAGN</name>
<comment type="similarity">
    <text evidence="6">Belongs to the alpha-carbonic anhydrase family.</text>
</comment>
<keyword evidence="4 6" id="KW-0862">Zinc</keyword>
<comment type="catalytic activity">
    <reaction evidence="6">
        <text>hydrogencarbonate + H(+) = CO2 + H2O</text>
        <dbReference type="Rhea" id="RHEA:10748"/>
        <dbReference type="ChEBI" id="CHEBI:15377"/>
        <dbReference type="ChEBI" id="CHEBI:15378"/>
        <dbReference type="ChEBI" id="CHEBI:16526"/>
        <dbReference type="ChEBI" id="CHEBI:17544"/>
        <dbReference type="EC" id="4.2.1.1"/>
    </reaction>
</comment>
<dbReference type="InterPro" id="IPR041891">
    <property type="entry name" value="Alpha_CA_prokaryot-like"/>
</dbReference>
<evidence type="ECO:0000313" key="9">
    <source>
        <dbReference type="Proteomes" id="UP001370490"/>
    </source>
</evidence>
<comment type="cofactor">
    <cofactor evidence="1 6">
        <name>Zn(2+)</name>
        <dbReference type="ChEBI" id="CHEBI:29105"/>
    </cofactor>
</comment>
<accession>A0AAN8ZM62</accession>
<evidence type="ECO:0000256" key="5">
    <source>
        <dbReference type="ARBA" id="ARBA00023239"/>
    </source>
</evidence>
<dbReference type="GO" id="GO:0006730">
    <property type="term" value="P:one-carbon metabolic process"/>
    <property type="evidence" value="ECO:0007669"/>
    <property type="project" value="TreeGrafter"/>
</dbReference>
<dbReference type="PROSITE" id="PS00162">
    <property type="entry name" value="ALPHA_CA_1"/>
    <property type="match status" value="1"/>
</dbReference>
<keyword evidence="6" id="KW-0732">Signal</keyword>
<dbReference type="SMART" id="SM01057">
    <property type="entry name" value="Carb_anhydrase"/>
    <property type="match status" value="1"/>
</dbReference>
<dbReference type="Pfam" id="PF00194">
    <property type="entry name" value="Carb_anhydrase"/>
    <property type="match status" value="1"/>
</dbReference>
<dbReference type="GO" id="GO:0004089">
    <property type="term" value="F:carbonate dehydratase activity"/>
    <property type="evidence" value="ECO:0007669"/>
    <property type="project" value="UniProtKB-UniRule"/>
</dbReference>
<dbReference type="EMBL" id="JBAMMX010000004">
    <property type="protein sequence ID" value="KAK6942587.1"/>
    <property type="molecule type" value="Genomic_DNA"/>
</dbReference>
<reference evidence="8 9" key="1">
    <citation type="submission" date="2023-12" db="EMBL/GenBank/DDBJ databases">
        <title>A high-quality genome assembly for Dillenia turbinata (Dilleniales).</title>
        <authorList>
            <person name="Chanderbali A."/>
        </authorList>
    </citation>
    <scope>NUCLEOTIDE SEQUENCE [LARGE SCALE GENOMIC DNA]</scope>
    <source>
        <strain evidence="8">LSX21</strain>
        <tissue evidence="8">Leaf</tissue>
    </source>
</reference>
<feature type="domain" description="Alpha-carbonic anhydrase" evidence="7">
    <location>
        <begin position="28"/>
        <end position="264"/>
    </location>
</feature>
<dbReference type="AlphaFoldDB" id="A0AAN8ZM62"/>
<dbReference type="Gene3D" id="3.10.200.10">
    <property type="entry name" value="Alpha carbonic anhydrase"/>
    <property type="match status" value="1"/>
</dbReference>
<evidence type="ECO:0000259" key="7">
    <source>
        <dbReference type="PROSITE" id="PS51144"/>
    </source>
</evidence>
<dbReference type="PANTHER" id="PTHR18952:SF236">
    <property type="entry name" value="ALPHA CARBONIC ANHYDRASE 1, CHLOROPLASTIC"/>
    <property type="match status" value="1"/>
</dbReference>